<dbReference type="Pfam" id="PF00001">
    <property type="entry name" value="7tm_1"/>
    <property type="match status" value="1"/>
</dbReference>
<keyword evidence="8" id="KW-0807">Transducer</keyword>
<keyword evidence="7" id="KW-0675">Receptor</keyword>
<dbReference type="SUPFAM" id="SSF81321">
    <property type="entry name" value="Family A G protein-coupled receptor-like"/>
    <property type="match status" value="1"/>
</dbReference>
<evidence type="ECO:0000256" key="1">
    <source>
        <dbReference type="ARBA" id="ARBA00004651"/>
    </source>
</evidence>
<keyword evidence="2" id="KW-1003">Cell membrane</keyword>
<feature type="transmembrane region" description="Helical" evidence="10">
    <location>
        <begin position="101"/>
        <end position="121"/>
    </location>
</feature>
<comment type="subcellular location">
    <subcellularLocation>
        <location evidence="1">Cell membrane</location>
        <topology evidence="1">Multi-pass membrane protein</topology>
    </subcellularLocation>
</comment>
<dbReference type="GO" id="GO:0004930">
    <property type="term" value="F:G protein-coupled receptor activity"/>
    <property type="evidence" value="ECO:0007669"/>
    <property type="project" value="UniProtKB-KW"/>
</dbReference>
<evidence type="ECO:0000313" key="12">
    <source>
        <dbReference type="EMBL" id="OWA54311.1"/>
    </source>
</evidence>
<keyword evidence="5" id="KW-0297">G-protein coupled receptor</keyword>
<evidence type="ECO:0000259" key="11">
    <source>
        <dbReference type="PROSITE" id="PS50262"/>
    </source>
</evidence>
<dbReference type="InterPro" id="IPR017452">
    <property type="entry name" value="GPCR_Rhodpsn_7TM"/>
</dbReference>
<feature type="domain" description="G-protein coupled receptors family 1 profile" evidence="11">
    <location>
        <begin position="43"/>
        <end position="348"/>
    </location>
</feature>
<comment type="caution">
    <text evidence="12">The sequence shown here is derived from an EMBL/GenBank/DDBJ whole genome shotgun (WGS) entry which is preliminary data.</text>
</comment>
<reference evidence="13" key="1">
    <citation type="submission" date="2017-01" db="EMBL/GenBank/DDBJ databases">
        <title>Comparative genomics of anhydrobiosis in the tardigrade Hypsibius dujardini.</title>
        <authorList>
            <person name="Yoshida Y."/>
            <person name="Koutsovoulos G."/>
            <person name="Laetsch D."/>
            <person name="Stevens L."/>
            <person name="Kumar S."/>
            <person name="Horikawa D."/>
            <person name="Ishino K."/>
            <person name="Komine S."/>
            <person name="Tomita M."/>
            <person name="Blaxter M."/>
            <person name="Arakawa K."/>
        </authorList>
    </citation>
    <scope>NUCLEOTIDE SEQUENCE [LARGE SCALE GENOMIC DNA]</scope>
    <source>
        <strain evidence="13">Z151</strain>
    </source>
</reference>
<dbReference type="OrthoDB" id="2101615at2759"/>
<gene>
    <name evidence="12" type="ORF">BV898_18719</name>
</gene>
<feature type="transmembrane region" description="Helical" evidence="10">
    <location>
        <begin position="193"/>
        <end position="212"/>
    </location>
</feature>
<feature type="transmembrane region" description="Helical" evidence="10">
    <location>
        <begin position="142"/>
        <end position="162"/>
    </location>
</feature>
<dbReference type="PROSITE" id="PS50262">
    <property type="entry name" value="G_PROTEIN_RECEP_F1_2"/>
    <property type="match status" value="1"/>
</dbReference>
<evidence type="ECO:0000313" key="13">
    <source>
        <dbReference type="Proteomes" id="UP000192578"/>
    </source>
</evidence>
<dbReference type="PRINTS" id="PR00237">
    <property type="entry name" value="GPCRRHODOPSN"/>
</dbReference>
<accession>A0A9X6NPK5</accession>
<feature type="transmembrane region" description="Helical" evidence="10">
    <location>
        <begin position="294"/>
        <end position="321"/>
    </location>
</feature>
<keyword evidence="6 10" id="KW-0472">Membrane</keyword>
<sequence>MEQAFNNSTSSSLNATLRLTPQPGQWMFLSIFSLAVLVLALLTNGTVLGLFFRAPSLVTPFNIYLINLLTANLLTMLVQVPNYLVNSLHGSWFTGSRTCSLYIFGFVFQAGMINAHALITINRLWAVLWPIHYRRNHTRRTAIVLCIITWIYISAFKLAVLIPDALYYRRPELIYGCSLNRLVQMPLLTAHQIVVYDLPGALMIVAYPFICYKQWRRKRAVNPKSRREAVQIVGQALNASQGQRRNPSTVAIKLTNRSTQMASHTVSQGQASSGTGSNSRQVPAPRIRRRSNGFLLLTLVTLSMIVVWLPTLVYYTVIMFVTINSWPTLEQGVLVMLFLEAVVDPLLFTMAVTDLRNEFKKLFSRY</sequence>
<feature type="transmembrane region" description="Helical" evidence="10">
    <location>
        <begin position="333"/>
        <end position="355"/>
    </location>
</feature>
<organism evidence="12 13">
    <name type="scientific">Hypsibius exemplaris</name>
    <name type="common">Freshwater tardigrade</name>
    <dbReference type="NCBI Taxonomy" id="2072580"/>
    <lineage>
        <taxon>Eukaryota</taxon>
        <taxon>Metazoa</taxon>
        <taxon>Ecdysozoa</taxon>
        <taxon>Tardigrada</taxon>
        <taxon>Eutardigrada</taxon>
        <taxon>Parachela</taxon>
        <taxon>Hypsibioidea</taxon>
        <taxon>Hypsibiidae</taxon>
        <taxon>Hypsibius</taxon>
    </lineage>
</organism>
<evidence type="ECO:0000256" key="9">
    <source>
        <dbReference type="SAM" id="MobiDB-lite"/>
    </source>
</evidence>
<dbReference type="EMBL" id="MTYJ01000391">
    <property type="protein sequence ID" value="OWA54311.1"/>
    <property type="molecule type" value="Genomic_DNA"/>
</dbReference>
<dbReference type="GO" id="GO:0005886">
    <property type="term" value="C:plasma membrane"/>
    <property type="evidence" value="ECO:0007669"/>
    <property type="project" value="UniProtKB-SubCell"/>
</dbReference>
<keyword evidence="13" id="KW-1185">Reference proteome</keyword>
<evidence type="ECO:0000256" key="8">
    <source>
        <dbReference type="ARBA" id="ARBA00023224"/>
    </source>
</evidence>
<evidence type="ECO:0000256" key="5">
    <source>
        <dbReference type="ARBA" id="ARBA00023040"/>
    </source>
</evidence>
<protein>
    <recommendedName>
        <fullName evidence="11">G-protein coupled receptors family 1 profile domain-containing protein</fullName>
    </recommendedName>
</protein>
<dbReference type="CDD" id="cd00637">
    <property type="entry name" value="7tm_classA_rhodopsin-like"/>
    <property type="match status" value="1"/>
</dbReference>
<evidence type="ECO:0000256" key="10">
    <source>
        <dbReference type="SAM" id="Phobius"/>
    </source>
</evidence>
<dbReference type="Proteomes" id="UP000192578">
    <property type="component" value="Unassembled WGS sequence"/>
</dbReference>
<dbReference type="Gene3D" id="1.20.1070.10">
    <property type="entry name" value="Rhodopsin 7-helix transmembrane proteins"/>
    <property type="match status" value="1"/>
</dbReference>
<evidence type="ECO:0000256" key="4">
    <source>
        <dbReference type="ARBA" id="ARBA00022989"/>
    </source>
</evidence>
<feature type="compositionally biased region" description="Polar residues" evidence="9">
    <location>
        <begin position="258"/>
        <end position="281"/>
    </location>
</feature>
<dbReference type="InterPro" id="IPR000276">
    <property type="entry name" value="GPCR_Rhodpsn"/>
</dbReference>
<evidence type="ECO:0000256" key="2">
    <source>
        <dbReference type="ARBA" id="ARBA00022475"/>
    </source>
</evidence>
<evidence type="ECO:0000256" key="6">
    <source>
        <dbReference type="ARBA" id="ARBA00023136"/>
    </source>
</evidence>
<name>A0A9X6NPK5_HYPEX</name>
<evidence type="ECO:0000256" key="3">
    <source>
        <dbReference type="ARBA" id="ARBA00022692"/>
    </source>
</evidence>
<feature type="region of interest" description="Disordered" evidence="9">
    <location>
        <begin position="258"/>
        <end position="283"/>
    </location>
</feature>
<proteinExistence type="predicted"/>
<keyword evidence="4 10" id="KW-1133">Transmembrane helix</keyword>
<dbReference type="AlphaFoldDB" id="A0A9X6NPK5"/>
<feature type="transmembrane region" description="Helical" evidence="10">
    <location>
        <begin position="63"/>
        <end position="81"/>
    </location>
</feature>
<feature type="transmembrane region" description="Helical" evidence="10">
    <location>
        <begin position="26"/>
        <end position="51"/>
    </location>
</feature>
<evidence type="ECO:0000256" key="7">
    <source>
        <dbReference type="ARBA" id="ARBA00023170"/>
    </source>
</evidence>
<dbReference type="PANTHER" id="PTHR24248">
    <property type="entry name" value="ADRENERGIC RECEPTOR-RELATED G-PROTEIN COUPLED RECEPTOR"/>
    <property type="match status" value="1"/>
</dbReference>
<keyword evidence="3 10" id="KW-0812">Transmembrane</keyword>